<evidence type="ECO:0000313" key="1">
    <source>
        <dbReference type="EMBL" id="SCM52569.1"/>
    </source>
</evidence>
<accession>A0A1C6Z0R6</accession>
<dbReference type="AlphaFoldDB" id="A0A1C6Z0R6"/>
<proteinExistence type="predicted"/>
<dbReference type="Proteomes" id="UP000094844">
    <property type="component" value="Unassembled WGS sequence"/>
</dbReference>
<name>A0A1C6Z0R6_HAFAL</name>
<protein>
    <submittedName>
        <fullName evidence="1">Uncharacterized protein</fullName>
    </submittedName>
</protein>
<gene>
    <name evidence="1" type="ORF">BN1044_02053</name>
</gene>
<evidence type="ECO:0000313" key="2">
    <source>
        <dbReference type="Proteomes" id="UP000094844"/>
    </source>
</evidence>
<reference evidence="1 2" key="1">
    <citation type="submission" date="2016-09" db="EMBL/GenBank/DDBJ databases">
        <authorList>
            <person name="Capua I."/>
            <person name="De Benedictis P."/>
            <person name="Joannis T."/>
            <person name="Lombin L.H."/>
            <person name="Cattoli G."/>
        </authorList>
    </citation>
    <scope>NUCLEOTIDE SEQUENCE [LARGE SCALE GENOMIC DNA]</scope>
    <source>
        <strain evidence="1 2">GB001</strain>
    </source>
</reference>
<organism evidence="1 2">
    <name type="scientific">Hafnia alvei</name>
    <dbReference type="NCBI Taxonomy" id="569"/>
    <lineage>
        <taxon>Bacteria</taxon>
        <taxon>Pseudomonadati</taxon>
        <taxon>Pseudomonadota</taxon>
        <taxon>Gammaproteobacteria</taxon>
        <taxon>Enterobacterales</taxon>
        <taxon>Hafniaceae</taxon>
        <taxon>Hafnia</taxon>
    </lineage>
</organism>
<dbReference type="EMBL" id="FMIQ01000036">
    <property type="protein sequence ID" value="SCM52569.1"/>
    <property type="molecule type" value="Genomic_DNA"/>
</dbReference>
<sequence>MRRVTQITLSVDKLHAGQAEVKNEPGCVRPESATA</sequence>